<evidence type="ECO:0000256" key="1">
    <source>
        <dbReference type="SAM" id="MobiDB-lite"/>
    </source>
</evidence>
<dbReference type="EnsemblPlants" id="Pp3c27_7810V3.1">
    <property type="protein sequence ID" value="Pp3c27_7810V3.1"/>
    <property type="gene ID" value="Pp3c27_7810"/>
</dbReference>
<evidence type="ECO:0000256" key="2">
    <source>
        <dbReference type="SAM" id="Phobius"/>
    </source>
</evidence>
<accession>A0A2K1IB38</accession>
<reference evidence="3 5" key="2">
    <citation type="journal article" date="2018" name="Plant J.">
        <title>The Physcomitrella patens chromosome-scale assembly reveals moss genome structure and evolution.</title>
        <authorList>
            <person name="Lang D."/>
            <person name="Ullrich K.K."/>
            <person name="Murat F."/>
            <person name="Fuchs J."/>
            <person name="Jenkins J."/>
            <person name="Haas F.B."/>
            <person name="Piednoel M."/>
            <person name="Gundlach H."/>
            <person name="Van Bel M."/>
            <person name="Meyberg R."/>
            <person name="Vives C."/>
            <person name="Morata J."/>
            <person name="Symeonidi A."/>
            <person name="Hiss M."/>
            <person name="Muchero W."/>
            <person name="Kamisugi Y."/>
            <person name="Saleh O."/>
            <person name="Blanc G."/>
            <person name="Decker E.L."/>
            <person name="van Gessel N."/>
            <person name="Grimwood J."/>
            <person name="Hayes R.D."/>
            <person name="Graham S.W."/>
            <person name="Gunter L.E."/>
            <person name="McDaniel S.F."/>
            <person name="Hoernstein S.N.W."/>
            <person name="Larsson A."/>
            <person name="Li F.W."/>
            <person name="Perroud P.F."/>
            <person name="Phillips J."/>
            <person name="Ranjan P."/>
            <person name="Rokshar D.S."/>
            <person name="Rothfels C.J."/>
            <person name="Schneider L."/>
            <person name="Shu S."/>
            <person name="Stevenson D.W."/>
            <person name="Thummler F."/>
            <person name="Tillich M."/>
            <person name="Villarreal Aguilar J.C."/>
            <person name="Widiez T."/>
            <person name="Wong G.K."/>
            <person name="Wymore A."/>
            <person name="Zhang Y."/>
            <person name="Zimmer A.D."/>
            <person name="Quatrano R.S."/>
            <person name="Mayer K.F.X."/>
            <person name="Goodstein D."/>
            <person name="Casacuberta J.M."/>
            <person name="Vandepoele K."/>
            <person name="Reski R."/>
            <person name="Cuming A.C."/>
            <person name="Tuskan G.A."/>
            <person name="Maumus F."/>
            <person name="Salse J."/>
            <person name="Schmutz J."/>
            <person name="Rensing S.A."/>
        </authorList>
    </citation>
    <scope>NUCLEOTIDE SEQUENCE [LARGE SCALE GENOMIC DNA]</scope>
    <source>
        <strain evidence="4 5">cv. Gransden 2004</strain>
    </source>
</reference>
<dbReference type="FunCoup" id="A0A2K1IB38">
    <property type="interactions" value="976"/>
</dbReference>
<name>A0A2K1IB38_PHYPA</name>
<keyword evidence="5" id="KW-1185">Reference proteome</keyword>
<evidence type="ECO:0000313" key="5">
    <source>
        <dbReference type="Proteomes" id="UP000006727"/>
    </source>
</evidence>
<dbReference type="PANTHER" id="PTHR33868:SF2">
    <property type="entry name" value="EXPRESSED PROTEIN"/>
    <property type="match status" value="1"/>
</dbReference>
<dbReference type="InParanoid" id="A0A2K1IB38"/>
<sequence>MWQRTASNRVQDGTFRAPKLAHCPSLPKPQPEISHYEVILGFDQTPSYYWSNTWSSMDTKTPWQMSSNALCDQRPENLAVDELLGSRCSLKPPGLRALAAERTFNVNSGVIGITSEYATGAELELEWQLIAGSVPKSGLSASFRAAETKNEFLRKNARVEEKDVPGGAATRKSKSLKESQMMKVFRESVEICRSPTTEDLEGLTSKHYIEDSMEKLQQTMDKCSYGSNSLCFTGDASPSTITSTMSWRTANKEALAALVAQKTKETLENCDLPTPLSRSILKRPLESFDLRVMGAKSESTETSDRNVVDSVLHVREPTPLANLGPAASSDVVEKTESSSSAVQSARMTLPLTIPTRGQASAFHSGYQSSSFAENKHACWMGGDKVMSTSSLGRSSGPLGEALCHSQSRAREAEKRAEENFQEYQKVAHLLFREASLSLTYRQLVSSLQAENACLRVYLHRHQQATVLLHQSDFSPFSVLDRFAYYRWNLYGRDDGRRQMSDPFPLLWPAEKDKAGSFVMTREGGTEMIMSCTLSFAFALGLSLAGAGLMLGWSMGWILLAF</sequence>
<evidence type="ECO:0000313" key="3">
    <source>
        <dbReference type="EMBL" id="PNR26491.1"/>
    </source>
</evidence>
<dbReference type="EnsemblPlants" id="Pp3c27_7810V3.2">
    <property type="protein sequence ID" value="Pp3c27_7810V3.2"/>
    <property type="gene ID" value="Pp3c27_7810"/>
</dbReference>
<dbReference type="Gramene" id="Pp3c27_7810V3.2">
    <property type="protein sequence ID" value="Pp3c27_7810V3.2"/>
    <property type="gene ID" value="Pp3c27_7810"/>
</dbReference>
<reference evidence="4" key="3">
    <citation type="submission" date="2020-12" db="UniProtKB">
        <authorList>
            <consortium name="EnsemblPlants"/>
        </authorList>
    </citation>
    <scope>IDENTIFICATION</scope>
</reference>
<reference evidence="3 5" key="1">
    <citation type="journal article" date="2008" name="Science">
        <title>The Physcomitrella genome reveals evolutionary insights into the conquest of land by plants.</title>
        <authorList>
            <person name="Rensing S."/>
            <person name="Lang D."/>
            <person name="Zimmer A."/>
            <person name="Terry A."/>
            <person name="Salamov A."/>
            <person name="Shapiro H."/>
            <person name="Nishiyama T."/>
            <person name="Perroud P.-F."/>
            <person name="Lindquist E."/>
            <person name="Kamisugi Y."/>
            <person name="Tanahashi T."/>
            <person name="Sakakibara K."/>
            <person name="Fujita T."/>
            <person name="Oishi K."/>
            <person name="Shin-I T."/>
            <person name="Kuroki Y."/>
            <person name="Toyoda A."/>
            <person name="Suzuki Y."/>
            <person name="Hashimoto A."/>
            <person name="Yamaguchi K."/>
            <person name="Sugano A."/>
            <person name="Kohara Y."/>
            <person name="Fujiyama A."/>
            <person name="Anterola A."/>
            <person name="Aoki S."/>
            <person name="Ashton N."/>
            <person name="Barbazuk W.B."/>
            <person name="Barker E."/>
            <person name="Bennetzen J."/>
            <person name="Bezanilla M."/>
            <person name="Blankenship R."/>
            <person name="Cho S.H."/>
            <person name="Dutcher S."/>
            <person name="Estelle M."/>
            <person name="Fawcett J.A."/>
            <person name="Gundlach H."/>
            <person name="Hanada K."/>
            <person name="Heyl A."/>
            <person name="Hicks K.A."/>
            <person name="Hugh J."/>
            <person name="Lohr M."/>
            <person name="Mayer K."/>
            <person name="Melkozernov A."/>
            <person name="Murata T."/>
            <person name="Nelson D."/>
            <person name="Pils B."/>
            <person name="Prigge M."/>
            <person name="Reiss B."/>
            <person name="Renner T."/>
            <person name="Rombauts S."/>
            <person name="Rushton P."/>
            <person name="Sanderfoot A."/>
            <person name="Schween G."/>
            <person name="Shiu S.-H."/>
            <person name="Stueber K."/>
            <person name="Theodoulou F.L."/>
            <person name="Tu H."/>
            <person name="Van de Peer Y."/>
            <person name="Verrier P.J."/>
            <person name="Waters E."/>
            <person name="Wood A."/>
            <person name="Yang L."/>
            <person name="Cove D."/>
            <person name="Cuming A."/>
            <person name="Hasebe M."/>
            <person name="Lucas S."/>
            <person name="Mishler D.B."/>
            <person name="Reski R."/>
            <person name="Grigoriev I."/>
            <person name="Quatrano R.S."/>
            <person name="Boore J.L."/>
        </authorList>
    </citation>
    <scope>NUCLEOTIDE SEQUENCE [LARGE SCALE GENOMIC DNA]</scope>
    <source>
        <strain evidence="4 5">cv. Gransden 2004</strain>
    </source>
</reference>
<keyword evidence="2" id="KW-0812">Transmembrane</keyword>
<dbReference type="PaxDb" id="3218-PP1S164_63V6.1"/>
<feature type="transmembrane region" description="Helical" evidence="2">
    <location>
        <begin position="535"/>
        <end position="559"/>
    </location>
</feature>
<dbReference type="AlphaFoldDB" id="A0A2K1IB38"/>
<dbReference type="Proteomes" id="UP000006727">
    <property type="component" value="Chromosome 27"/>
</dbReference>
<keyword evidence="2" id="KW-0472">Membrane</keyword>
<dbReference type="Gramene" id="Pp3c27_7810V3.1">
    <property type="protein sequence ID" value="Pp3c27_7810V3.1"/>
    <property type="gene ID" value="Pp3c27_7810"/>
</dbReference>
<feature type="region of interest" description="Disordered" evidence="1">
    <location>
        <begin position="319"/>
        <end position="345"/>
    </location>
</feature>
<organism evidence="3">
    <name type="scientific">Physcomitrium patens</name>
    <name type="common">Spreading-leaved earth moss</name>
    <name type="synonym">Physcomitrella patens</name>
    <dbReference type="NCBI Taxonomy" id="3218"/>
    <lineage>
        <taxon>Eukaryota</taxon>
        <taxon>Viridiplantae</taxon>
        <taxon>Streptophyta</taxon>
        <taxon>Embryophyta</taxon>
        <taxon>Bryophyta</taxon>
        <taxon>Bryophytina</taxon>
        <taxon>Bryopsida</taxon>
        <taxon>Funariidae</taxon>
        <taxon>Funariales</taxon>
        <taxon>Funariaceae</taxon>
        <taxon>Physcomitrium</taxon>
    </lineage>
</organism>
<keyword evidence="2" id="KW-1133">Transmembrane helix</keyword>
<protein>
    <submittedName>
        <fullName evidence="3 4">Uncharacterized protein</fullName>
    </submittedName>
</protein>
<proteinExistence type="predicted"/>
<dbReference type="PANTHER" id="PTHR33868">
    <property type="entry name" value="EXPRESSED PROTEIN"/>
    <property type="match status" value="1"/>
</dbReference>
<dbReference type="EMBL" id="ABEU02000027">
    <property type="protein sequence ID" value="PNR26491.1"/>
    <property type="molecule type" value="Genomic_DNA"/>
</dbReference>
<evidence type="ECO:0000313" key="4">
    <source>
        <dbReference type="EnsemblPlants" id="Pp3c27_7810V3.1"/>
    </source>
</evidence>
<gene>
    <name evidence="3" type="ORF">PHYPA_031066</name>
</gene>